<dbReference type="Proteomes" id="UP000054495">
    <property type="component" value="Unassembled WGS sequence"/>
</dbReference>
<feature type="domain" description="Piwi" evidence="1">
    <location>
        <begin position="72"/>
        <end position="214"/>
    </location>
</feature>
<dbReference type="InterPro" id="IPR012337">
    <property type="entry name" value="RNaseH-like_sf"/>
</dbReference>
<dbReference type="SMART" id="SM00950">
    <property type="entry name" value="Piwi"/>
    <property type="match status" value="1"/>
</dbReference>
<sequence>MTVEPASEIFILKRNTPENIKDWVAAQKTKGRKFLMFLSSNGIKMHGYIKLLEVVFQVATQEIIGNKVDDVVVKRQNQTLDNVLAKVADTYMKAIRTGIASIALKTKPTLTAVVCSSDHNERIYKSPIVGRNASEQNIPPGTVVDTKIVSPVINEFYLNSHSAIQGTANTPKYSLVFDDSDIPMDALELITHGLCFLHAIMPATVAEPVPLKVAGNSAKRGHDNFIANS</sequence>
<dbReference type="AlphaFoldDB" id="A0A0D6LLT6"/>
<dbReference type="SUPFAM" id="SSF53098">
    <property type="entry name" value="Ribonuclease H-like"/>
    <property type="match status" value="1"/>
</dbReference>
<dbReference type="PANTHER" id="PTHR22891">
    <property type="entry name" value="EUKARYOTIC TRANSLATION INITIATION FACTOR 2C"/>
    <property type="match status" value="1"/>
</dbReference>
<dbReference type="PROSITE" id="PS50822">
    <property type="entry name" value="PIWI"/>
    <property type="match status" value="1"/>
</dbReference>
<dbReference type="GO" id="GO:0003676">
    <property type="term" value="F:nucleic acid binding"/>
    <property type="evidence" value="ECO:0007669"/>
    <property type="project" value="InterPro"/>
</dbReference>
<name>A0A0D6LLT6_9BILA</name>
<dbReference type="InterPro" id="IPR003165">
    <property type="entry name" value="Piwi"/>
</dbReference>
<accession>A0A0D6LLT6</accession>
<evidence type="ECO:0000259" key="1">
    <source>
        <dbReference type="PROSITE" id="PS50822"/>
    </source>
</evidence>
<reference evidence="2 3" key="1">
    <citation type="submission" date="2013-05" db="EMBL/GenBank/DDBJ databases">
        <title>Draft genome of the parasitic nematode Anyclostoma ceylanicum.</title>
        <authorList>
            <person name="Mitreva M."/>
        </authorList>
    </citation>
    <scope>NUCLEOTIDE SEQUENCE [LARGE SCALE GENOMIC DNA]</scope>
</reference>
<evidence type="ECO:0000313" key="2">
    <source>
        <dbReference type="EMBL" id="EPB72148.1"/>
    </source>
</evidence>
<protein>
    <submittedName>
        <fullName evidence="2">Piwi domain protein</fullName>
    </submittedName>
</protein>
<evidence type="ECO:0000313" key="3">
    <source>
        <dbReference type="Proteomes" id="UP000054495"/>
    </source>
</evidence>
<dbReference type="Gene3D" id="3.30.420.10">
    <property type="entry name" value="Ribonuclease H-like superfamily/Ribonuclease H"/>
    <property type="match status" value="1"/>
</dbReference>
<proteinExistence type="predicted"/>
<organism evidence="2 3">
    <name type="scientific">Ancylostoma ceylanicum</name>
    <dbReference type="NCBI Taxonomy" id="53326"/>
    <lineage>
        <taxon>Eukaryota</taxon>
        <taxon>Metazoa</taxon>
        <taxon>Ecdysozoa</taxon>
        <taxon>Nematoda</taxon>
        <taxon>Chromadorea</taxon>
        <taxon>Rhabditida</taxon>
        <taxon>Rhabditina</taxon>
        <taxon>Rhabditomorpha</taxon>
        <taxon>Strongyloidea</taxon>
        <taxon>Ancylostomatidae</taxon>
        <taxon>Ancylostomatinae</taxon>
        <taxon>Ancylostoma</taxon>
    </lineage>
</organism>
<gene>
    <name evidence="2" type="ORF">ANCCEY_08749</name>
</gene>
<dbReference type="InterPro" id="IPR036397">
    <property type="entry name" value="RNaseH_sf"/>
</dbReference>
<dbReference type="EMBL" id="KE125064">
    <property type="protein sequence ID" value="EPB72148.1"/>
    <property type="molecule type" value="Genomic_DNA"/>
</dbReference>
<dbReference type="Pfam" id="PF02171">
    <property type="entry name" value="Piwi"/>
    <property type="match status" value="1"/>
</dbReference>
<keyword evidence="3" id="KW-1185">Reference proteome</keyword>